<keyword evidence="2" id="KW-0812">Transmembrane</keyword>
<protein>
    <submittedName>
        <fullName evidence="6">Predicted protein</fullName>
    </submittedName>
</protein>
<keyword evidence="7" id="KW-1185">Reference proteome</keyword>
<dbReference type="STRING" id="526221.C9S620"/>
<evidence type="ECO:0000256" key="5">
    <source>
        <dbReference type="SAM" id="MobiDB-lite"/>
    </source>
</evidence>
<dbReference type="GO" id="GO:0016020">
    <property type="term" value="C:membrane"/>
    <property type="evidence" value="ECO:0007669"/>
    <property type="project" value="UniProtKB-SubCell"/>
</dbReference>
<evidence type="ECO:0000256" key="3">
    <source>
        <dbReference type="ARBA" id="ARBA00022989"/>
    </source>
</evidence>
<organism evidence="7">
    <name type="scientific">Verticillium alfalfae (strain VaMs.102 / ATCC MYA-4576 / FGSC 10136)</name>
    <name type="common">Verticillium wilt of alfalfa</name>
    <name type="synonym">Verticillium albo-atrum</name>
    <dbReference type="NCBI Taxonomy" id="526221"/>
    <lineage>
        <taxon>Eukaryota</taxon>
        <taxon>Fungi</taxon>
        <taxon>Dikarya</taxon>
        <taxon>Ascomycota</taxon>
        <taxon>Pezizomycotina</taxon>
        <taxon>Sordariomycetes</taxon>
        <taxon>Hypocreomycetidae</taxon>
        <taxon>Glomerellales</taxon>
        <taxon>Plectosphaerellaceae</taxon>
        <taxon>Verticillium</taxon>
    </lineage>
</organism>
<evidence type="ECO:0000256" key="2">
    <source>
        <dbReference type="ARBA" id="ARBA00022692"/>
    </source>
</evidence>
<dbReference type="HOGENOM" id="CLU_1556442_0_0_1"/>
<reference evidence="7" key="1">
    <citation type="journal article" date="2011" name="PLoS Pathog.">
        <title>Comparative genomics yields insights into niche adaptation of plant vascular wilt pathogens.</title>
        <authorList>
            <person name="Klosterman S.J."/>
            <person name="Subbarao K.V."/>
            <person name="Kang S."/>
            <person name="Veronese P."/>
            <person name="Gold S.E."/>
            <person name="Thomma B.P.H.J."/>
            <person name="Chen Z."/>
            <person name="Henrissat B."/>
            <person name="Lee Y.-H."/>
            <person name="Park J."/>
            <person name="Garcia-Pedrajas M.D."/>
            <person name="Barbara D.J."/>
            <person name="Anchieta A."/>
            <person name="de Jonge R."/>
            <person name="Santhanam P."/>
            <person name="Maruthachalam K."/>
            <person name="Atallah Z."/>
            <person name="Amyotte S.G."/>
            <person name="Paz Z."/>
            <person name="Inderbitzin P."/>
            <person name="Hayes R.J."/>
            <person name="Heiman D.I."/>
            <person name="Young S."/>
            <person name="Zeng Q."/>
            <person name="Engels R."/>
            <person name="Galagan J."/>
            <person name="Cuomo C.A."/>
            <person name="Dobinson K.F."/>
            <person name="Ma L.-J."/>
        </authorList>
    </citation>
    <scope>NUCLEOTIDE SEQUENCE [LARGE SCALE GENOMIC DNA]</scope>
    <source>
        <strain evidence="7">VaMs.102 / ATCC MYA-4576 / FGSC 10136</strain>
    </source>
</reference>
<evidence type="ECO:0000256" key="4">
    <source>
        <dbReference type="ARBA" id="ARBA00023136"/>
    </source>
</evidence>
<feature type="compositionally biased region" description="Polar residues" evidence="5">
    <location>
        <begin position="66"/>
        <end position="76"/>
    </location>
</feature>
<dbReference type="Gene3D" id="1.20.120.350">
    <property type="entry name" value="Voltage-gated potassium channels. Chain C"/>
    <property type="match status" value="1"/>
</dbReference>
<feature type="region of interest" description="Disordered" evidence="5">
    <location>
        <begin position="1"/>
        <end position="81"/>
    </location>
</feature>
<dbReference type="eggNOG" id="ENOG502QQMU">
    <property type="taxonomic scope" value="Eukaryota"/>
</dbReference>
<evidence type="ECO:0000313" key="6">
    <source>
        <dbReference type="EMBL" id="EEY14359.1"/>
    </source>
</evidence>
<dbReference type="AlphaFoldDB" id="C9S620"/>
<gene>
    <name evidence="6" type="ORF">VDBG_00466</name>
</gene>
<name>C9S620_VERA1</name>
<dbReference type="GeneID" id="9529058"/>
<dbReference type="KEGG" id="val:VDBG_00466"/>
<evidence type="ECO:0000313" key="7">
    <source>
        <dbReference type="Proteomes" id="UP000008698"/>
    </source>
</evidence>
<sequence length="172" mass="19024">MVATAGPQPLHEPQQRAPASAASLIEEEAHNRVCTRRAGRGGLTRENLHRAGGMQPPQREGPEAGMNSQRAPSPNDSWAGVQQPVPARAVPLHRGFWAQESGDLFRLLPLSRAQYLSDWFHCLDAVVIVTSFYVELLSHGIIEDIASLVIVFRLFRFAKMVEEMSMGTAERI</sequence>
<comment type="subcellular location">
    <subcellularLocation>
        <location evidence="1">Membrane</location>
        <topology evidence="1">Multi-pass membrane protein</topology>
    </subcellularLocation>
</comment>
<proteinExistence type="predicted"/>
<dbReference type="OrthoDB" id="427456at2759"/>
<dbReference type="Proteomes" id="UP000008698">
    <property type="component" value="Unassembled WGS sequence"/>
</dbReference>
<accession>C9S620</accession>
<dbReference type="RefSeq" id="XP_003008785.1">
    <property type="nucleotide sequence ID" value="XM_003008739.1"/>
</dbReference>
<evidence type="ECO:0000256" key="1">
    <source>
        <dbReference type="ARBA" id="ARBA00004141"/>
    </source>
</evidence>
<keyword evidence="4" id="KW-0472">Membrane</keyword>
<dbReference type="EMBL" id="DS985214">
    <property type="protein sequence ID" value="EEY14359.1"/>
    <property type="molecule type" value="Genomic_DNA"/>
</dbReference>
<keyword evidence="3" id="KW-1133">Transmembrane helix</keyword>
<dbReference type="InterPro" id="IPR027359">
    <property type="entry name" value="Volt_channel_dom_sf"/>
</dbReference>